<keyword evidence="2" id="KW-1185">Reference proteome</keyword>
<sequence>MSPLASTTAAAMIPSDCSATRTTSSRIAAGVSNIPATRLALALSCCWIEPMYRSTTSASLTAYARFASMVGATSCSFCTL</sequence>
<accession>A0A9P6XLU3</accession>
<dbReference type="AlphaFoldDB" id="A0A9P6XLU3"/>
<evidence type="ECO:0000313" key="1">
    <source>
        <dbReference type="EMBL" id="KAG1523616.1"/>
    </source>
</evidence>
<proteinExistence type="predicted"/>
<organism evidence="1 2">
    <name type="scientific">Rhizopus delemar</name>
    <dbReference type="NCBI Taxonomy" id="936053"/>
    <lineage>
        <taxon>Eukaryota</taxon>
        <taxon>Fungi</taxon>
        <taxon>Fungi incertae sedis</taxon>
        <taxon>Mucoromycota</taxon>
        <taxon>Mucoromycotina</taxon>
        <taxon>Mucoromycetes</taxon>
        <taxon>Mucorales</taxon>
        <taxon>Mucorineae</taxon>
        <taxon>Rhizopodaceae</taxon>
        <taxon>Rhizopus</taxon>
    </lineage>
</organism>
<dbReference type="EMBL" id="JAANIU010020645">
    <property type="protein sequence ID" value="KAG1523616.1"/>
    <property type="molecule type" value="Genomic_DNA"/>
</dbReference>
<protein>
    <submittedName>
        <fullName evidence="1">Uncharacterized protein</fullName>
    </submittedName>
</protein>
<gene>
    <name evidence="1" type="ORF">G6F50_018593</name>
</gene>
<name>A0A9P6XLU3_9FUNG</name>
<comment type="caution">
    <text evidence="1">The sequence shown here is derived from an EMBL/GenBank/DDBJ whole genome shotgun (WGS) entry which is preliminary data.</text>
</comment>
<dbReference type="Proteomes" id="UP000740926">
    <property type="component" value="Unassembled WGS sequence"/>
</dbReference>
<evidence type="ECO:0000313" key="2">
    <source>
        <dbReference type="Proteomes" id="UP000740926"/>
    </source>
</evidence>
<reference evidence="1 2" key="1">
    <citation type="journal article" date="2020" name="Microb. Genom.">
        <title>Genetic diversity of clinical and environmental Mucorales isolates obtained from an investigation of mucormycosis cases among solid organ transplant recipients.</title>
        <authorList>
            <person name="Nguyen M.H."/>
            <person name="Kaul D."/>
            <person name="Muto C."/>
            <person name="Cheng S.J."/>
            <person name="Richter R.A."/>
            <person name="Bruno V.M."/>
            <person name="Liu G."/>
            <person name="Beyhan S."/>
            <person name="Sundermann A.J."/>
            <person name="Mounaud S."/>
            <person name="Pasculle A.W."/>
            <person name="Nierman W.C."/>
            <person name="Driscoll E."/>
            <person name="Cumbie R."/>
            <person name="Clancy C.J."/>
            <person name="Dupont C.L."/>
        </authorList>
    </citation>
    <scope>NUCLEOTIDE SEQUENCE [LARGE SCALE GENOMIC DNA]</scope>
    <source>
        <strain evidence="1 2">GL24</strain>
    </source>
</reference>